<dbReference type="InterPro" id="IPR002142">
    <property type="entry name" value="Peptidase_S49"/>
</dbReference>
<dbReference type="SUPFAM" id="SSF52096">
    <property type="entry name" value="ClpP/crotonase"/>
    <property type="match status" value="1"/>
</dbReference>
<evidence type="ECO:0000313" key="8">
    <source>
        <dbReference type="Proteomes" id="UP000176893"/>
    </source>
</evidence>
<reference evidence="7 8" key="1">
    <citation type="journal article" date="2016" name="Nat. Commun.">
        <title>Thousands of microbial genomes shed light on interconnected biogeochemical processes in an aquifer system.</title>
        <authorList>
            <person name="Anantharaman K."/>
            <person name="Brown C.T."/>
            <person name="Hug L.A."/>
            <person name="Sharon I."/>
            <person name="Castelle C.J."/>
            <person name="Probst A.J."/>
            <person name="Thomas B.C."/>
            <person name="Singh A."/>
            <person name="Wilkins M.J."/>
            <person name="Karaoz U."/>
            <person name="Brodie E.L."/>
            <person name="Williams K.H."/>
            <person name="Hubbard S.S."/>
            <person name="Banfield J.F."/>
        </authorList>
    </citation>
    <scope>NUCLEOTIDE SEQUENCE [LARGE SCALE GENOMIC DNA]</scope>
</reference>
<dbReference type="InterPro" id="IPR029045">
    <property type="entry name" value="ClpP/crotonase-like_dom_sf"/>
</dbReference>
<evidence type="ECO:0000256" key="1">
    <source>
        <dbReference type="ARBA" id="ARBA00008683"/>
    </source>
</evidence>
<keyword evidence="3" id="KW-0378">Hydrolase</keyword>
<dbReference type="Pfam" id="PF01343">
    <property type="entry name" value="Peptidase_S49"/>
    <property type="match status" value="1"/>
</dbReference>
<sequence>MKIKRVLANAFIRSIIPATIGFVVWFGGYYLFFNSSGSSKVYKNYTEKLFIEEAIRDRQFSDKISIQSQIVENQKPTTGDFVIIPINGAIADGDSYQNLFDQLFIAAQKNFSTKAVIFYIDSPGGEVTACDKLFNEVLKLKTYGIKTVAFVNSMSASGAYYITANSDKIVASPTSIVGSIGVIMELYNFEGLAGKIGLKIETIKSSEMKDIGSPFRKMSERERRVLQRIVDTLYGRFVAIVRAGRKLGSSEMDVLATGEVWTAQDAKLLGLVDEVGYIKKAIEVAKELTGVTNPRLVIYQKEIGFFDAFIESVSRVNSGKAEKIVENALPPPGFLYQWIP</sequence>
<protein>
    <recommendedName>
        <fullName evidence="6">Peptidase S49 domain-containing protein</fullName>
    </recommendedName>
</protein>
<dbReference type="GO" id="GO:0006508">
    <property type="term" value="P:proteolysis"/>
    <property type="evidence" value="ECO:0007669"/>
    <property type="project" value="UniProtKB-KW"/>
</dbReference>
<feature type="transmembrane region" description="Helical" evidence="5">
    <location>
        <begin position="12"/>
        <end position="32"/>
    </location>
</feature>
<dbReference type="PANTHER" id="PTHR42987:SF4">
    <property type="entry name" value="PROTEASE SOHB-RELATED"/>
    <property type="match status" value="1"/>
</dbReference>
<keyword evidence="5" id="KW-0812">Transmembrane</keyword>
<keyword evidence="2" id="KW-0645">Protease</keyword>
<dbReference type="Gene3D" id="6.20.330.10">
    <property type="match status" value="1"/>
</dbReference>
<dbReference type="GO" id="GO:0008236">
    <property type="term" value="F:serine-type peptidase activity"/>
    <property type="evidence" value="ECO:0007669"/>
    <property type="project" value="UniProtKB-KW"/>
</dbReference>
<evidence type="ECO:0000259" key="6">
    <source>
        <dbReference type="Pfam" id="PF01343"/>
    </source>
</evidence>
<dbReference type="InterPro" id="IPR047272">
    <property type="entry name" value="S49_SppA_C"/>
</dbReference>
<name>A0A1F8EDX0_9BACT</name>
<keyword evidence="5" id="KW-0472">Membrane</keyword>
<dbReference type="InterPro" id="IPR004635">
    <property type="entry name" value="Pept_S49_SppA"/>
</dbReference>
<evidence type="ECO:0000256" key="3">
    <source>
        <dbReference type="ARBA" id="ARBA00022801"/>
    </source>
</evidence>
<accession>A0A1F8EDX0</accession>
<gene>
    <name evidence="7" type="ORF">A2649_01450</name>
</gene>
<evidence type="ECO:0000256" key="5">
    <source>
        <dbReference type="SAM" id="Phobius"/>
    </source>
</evidence>
<evidence type="ECO:0000313" key="7">
    <source>
        <dbReference type="EMBL" id="OGM99010.1"/>
    </source>
</evidence>
<dbReference type="Gene3D" id="3.90.226.10">
    <property type="entry name" value="2-enoyl-CoA Hydratase, Chain A, domain 1"/>
    <property type="match status" value="1"/>
</dbReference>
<dbReference type="PANTHER" id="PTHR42987">
    <property type="entry name" value="PEPTIDASE S49"/>
    <property type="match status" value="1"/>
</dbReference>
<evidence type="ECO:0000256" key="4">
    <source>
        <dbReference type="ARBA" id="ARBA00022825"/>
    </source>
</evidence>
<comment type="caution">
    <text evidence="7">The sequence shown here is derived from an EMBL/GenBank/DDBJ whole genome shotgun (WGS) entry which is preliminary data.</text>
</comment>
<comment type="similarity">
    <text evidence="1">Belongs to the peptidase S49 family.</text>
</comment>
<organism evidence="7 8">
    <name type="scientific">Candidatus Yanofskybacteria bacterium RIFCSPHIGHO2_01_FULL_41_26</name>
    <dbReference type="NCBI Taxonomy" id="1802661"/>
    <lineage>
        <taxon>Bacteria</taxon>
        <taxon>Candidatus Yanofskyibacteriota</taxon>
    </lineage>
</organism>
<proteinExistence type="inferred from homology"/>
<dbReference type="Proteomes" id="UP000176893">
    <property type="component" value="Unassembled WGS sequence"/>
</dbReference>
<dbReference type="STRING" id="1802661.A2649_01450"/>
<keyword evidence="5" id="KW-1133">Transmembrane helix</keyword>
<dbReference type="AlphaFoldDB" id="A0A1F8EDX0"/>
<evidence type="ECO:0000256" key="2">
    <source>
        <dbReference type="ARBA" id="ARBA00022670"/>
    </source>
</evidence>
<keyword evidence="4" id="KW-0720">Serine protease</keyword>
<feature type="domain" description="Peptidase S49" evidence="6">
    <location>
        <begin position="141"/>
        <end position="291"/>
    </location>
</feature>
<dbReference type="NCBIfam" id="TIGR00706">
    <property type="entry name" value="SppA_dom"/>
    <property type="match status" value="1"/>
</dbReference>
<dbReference type="EMBL" id="MGJB01000006">
    <property type="protein sequence ID" value="OGM99010.1"/>
    <property type="molecule type" value="Genomic_DNA"/>
</dbReference>
<dbReference type="CDD" id="cd07023">
    <property type="entry name" value="S49_Sppa_N_C"/>
    <property type="match status" value="1"/>
</dbReference>